<dbReference type="EMBL" id="WLYK01000001">
    <property type="protein sequence ID" value="MTD13402.1"/>
    <property type="molecule type" value="Genomic_DNA"/>
</dbReference>
<dbReference type="AlphaFoldDB" id="A0A7K1FH07"/>
<evidence type="ECO:0000313" key="4">
    <source>
        <dbReference type="Proteomes" id="UP000460221"/>
    </source>
</evidence>
<evidence type="ECO:0000256" key="1">
    <source>
        <dbReference type="ARBA" id="ARBA00006068"/>
    </source>
</evidence>
<evidence type="ECO:0000313" key="3">
    <source>
        <dbReference type="EMBL" id="MTD13402.1"/>
    </source>
</evidence>
<dbReference type="InterPro" id="IPR050922">
    <property type="entry name" value="LytR/CpsA/Psr_CW_biosynth"/>
</dbReference>
<gene>
    <name evidence="3" type="ORF">GIS00_05520</name>
</gene>
<name>A0A7K1FH07_9ACTN</name>
<dbReference type="Gene3D" id="3.40.630.190">
    <property type="entry name" value="LCP protein"/>
    <property type="match status" value="1"/>
</dbReference>
<feature type="domain" description="Cell envelope-related transcriptional attenuator" evidence="2">
    <location>
        <begin position="100"/>
        <end position="221"/>
    </location>
</feature>
<comment type="caution">
    <text evidence="3">The sequence shown here is derived from an EMBL/GenBank/DDBJ whole genome shotgun (WGS) entry which is preliminary data.</text>
</comment>
<sequence>MTESTRKHGRHRAGRPWYVRMVSSPAKWWKRAGLVVAVLVLALVVDGLLILGRVQHVAVRLVPPASGTTFVIVGSDSRADIPAGTAQDSFGGTVEVPGERADVVLVVHTTADGRSTTLSVPRDLILRSATGGPIRLALTLDSGPQALTDALCRSLGIGIDHLAIIDFAGFAAVVDAVGGVTVDIPYPLRDKWSGLQLDTAGRQTLSGVQALALVRSRHGEQLIDGTWVADSEAAGAGERTRWAGVVFDALQQSARNARTNPLRLQQLAWTGAGVLTTDDGTGVWDLASLAGSTGSPVDLPSAPLKGAQLGQVITDATMATLEAAGISGGCTPPA</sequence>
<organism evidence="3 4">
    <name type="scientific">Nakamurella alba</name>
    <dbReference type="NCBI Taxonomy" id="2665158"/>
    <lineage>
        <taxon>Bacteria</taxon>
        <taxon>Bacillati</taxon>
        <taxon>Actinomycetota</taxon>
        <taxon>Actinomycetes</taxon>
        <taxon>Nakamurellales</taxon>
        <taxon>Nakamurellaceae</taxon>
        <taxon>Nakamurella</taxon>
    </lineage>
</organism>
<dbReference type="Proteomes" id="UP000460221">
    <property type="component" value="Unassembled WGS sequence"/>
</dbReference>
<dbReference type="Pfam" id="PF03816">
    <property type="entry name" value="LytR_cpsA_psr"/>
    <property type="match status" value="1"/>
</dbReference>
<dbReference type="NCBIfam" id="TIGR00350">
    <property type="entry name" value="lytR_cpsA_psr"/>
    <property type="match status" value="1"/>
</dbReference>
<dbReference type="PANTHER" id="PTHR33392:SF6">
    <property type="entry name" value="POLYISOPRENYL-TEICHOIC ACID--PEPTIDOGLYCAN TEICHOIC ACID TRANSFERASE TAGU"/>
    <property type="match status" value="1"/>
</dbReference>
<dbReference type="RefSeq" id="WP_154767268.1">
    <property type="nucleotide sequence ID" value="NZ_WLYK01000001.1"/>
</dbReference>
<reference evidence="3 4" key="1">
    <citation type="submission" date="2019-11" db="EMBL/GenBank/DDBJ databases">
        <authorList>
            <person name="Jiang L.-Q."/>
        </authorList>
    </citation>
    <scope>NUCLEOTIDE SEQUENCE [LARGE SCALE GENOMIC DNA]</scope>
    <source>
        <strain evidence="3 4">YIM 132087</strain>
    </source>
</reference>
<keyword evidence="4" id="KW-1185">Reference proteome</keyword>
<dbReference type="PANTHER" id="PTHR33392">
    <property type="entry name" value="POLYISOPRENYL-TEICHOIC ACID--PEPTIDOGLYCAN TEICHOIC ACID TRANSFERASE TAGU"/>
    <property type="match status" value="1"/>
</dbReference>
<accession>A0A7K1FH07</accession>
<protein>
    <submittedName>
        <fullName evidence="3">Transcriptional regulator</fullName>
    </submittedName>
</protein>
<proteinExistence type="inferred from homology"/>
<comment type="similarity">
    <text evidence="1">Belongs to the LytR/CpsA/Psr (LCP) family.</text>
</comment>
<evidence type="ECO:0000259" key="2">
    <source>
        <dbReference type="Pfam" id="PF03816"/>
    </source>
</evidence>
<dbReference type="InterPro" id="IPR004474">
    <property type="entry name" value="LytR_CpsA_psr"/>
</dbReference>